<feature type="compositionally biased region" description="Basic and acidic residues" evidence="4">
    <location>
        <begin position="1"/>
        <end position="10"/>
    </location>
</feature>
<dbReference type="PANTHER" id="PTHR46796">
    <property type="entry name" value="HTH-TYPE TRANSCRIPTIONAL ACTIVATOR RHAS-RELATED"/>
    <property type="match status" value="1"/>
</dbReference>
<dbReference type="STRING" id="67365.GCA_001704635_03535"/>
<organism evidence="6 7">
    <name type="scientific">Streptomyces sparsogenes DSM 40356</name>
    <dbReference type="NCBI Taxonomy" id="1331668"/>
    <lineage>
        <taxon>Bacteria</taxon>
        <taxon>Bacillati</taxon>
        <taxon>Actinomycetota</taxon>
        <taxon>Actinomycetes</taxon>
        <taxon>Kitasatosporales</taxon>
        <taxon>Streptomycetaceae</taxon>
        <taxon>Streptomyces</taxon>
    </lineage>
</organism>
<dbReference type="Pfam" id="PF12833">
    <property type="entry name" value="HTH_18"/>
    <property type="match status" value="1"/>
</dbReference>
<dbReference type="Proteomes" id="UP000186168">
    <property type="component" value="Unassembled WGS sequence"/>
</dbReference>
<dbReference type="InterPro" id="IPR050204">
    <property type="entry name" value="AraC_XylS_family_regulators"/>
</dbReference>
<feature type="domain" description="HTH araC/xylS-type" evidence="5">
    <location>
        <begin position="230"/>
        <end position="330"/>
    </location>
</feature>
<dbReference type="GO" id="GO:0043565">
    <property type="term" value="F:sequence-specific DNA binding"/>
    <property type="evidence" value="ECO:0007669"/>
    <property type="project" value="InterPro"/>
</dbReference>
<dbReference type="EMBL" id="ASQP01000325">
    <property type="protein sequence ID" value="OMI36689.1"/>
    <property type="molecule type" value="Genomic_DNA"/>
</dbReference>
<evidence type="ECO:0000313" key="6">
    <source>
        <dbReference type="EMBL" id="OMI36689.1"/>
    </source>
</evidence>
<dbReference type="InterPro" id="IPR018060">
    <property type="entry name" value="HTH_AraC"/>
</dbReference>
<keyword evidence="1" id="KW-0805">Transcription regulation</keyword>
<dbReference type="PRINTS" id="PR00032">
    <property type="entry name" value="HTHARAC"/>
</dbReference>
<dbReference type="PANTHER" id="PTHR46796:SF6">
    <property type="entry name" value="ARAC SUBFAMILY"/>
    <property type="match status" value="1"/>
</dbReference>
<evidence type="ECO:0000256" key="4">
    <source>
        <dbReference type="SAM" id="MobiDB-lite"/>
    </source>
</evidence>
<dbReference type="Gene3D" id="1.10.10.60">
    <property type="entry name" value="Homeodomain-like"/>
    <property type="match status" value="1"/>
</dbReference>
<gene>
    <name evidence="6" type="ORF">SPAR_25016</name>
</gene>
<keyword evidence="3" id="KW-0804">Transcription</keyword>
<dbReference type="SUPFAM" id="SSF46689">
    <property type="entry name" value="Homeodomain-like"/>
    <property type="match status" value="1"/>
</dbReference>
<reference evidence="6 7" key="1">
    <citation type="submission" date="2013-05" db="EMBL/GenBank/DDBJ databases">
        <title>Genome sequence of Streptomyces sparsogenes DSM 40356.</title>
        <authorList>
            <person name="Coyne S."/>
            <person name="Seebeck F.P."/>
        </authorList>
    </citation>
    <scope>NUCLEOTIDE SEQUENCE [LARGE SCALE GENOMIC DNA]</scope>
    <source>
        <strain evidence="6 7">DSM 40356</strain>
    </source>
</reference>
<dbReference type="Pfam" id="PF14525">
    <property type="entry name" value="AraC_binding_2"/>
    <property type="match status" value="1"/>
</dbReference>
<name>A0A1R1SF97_9ACTN</name>
<evidence type="ECO:0000259" key="5">
    <source>
        <dbReference type="PROSITE" id="PS01124"/>
    </source>
</evidence>
<evidence type="ECO:0000256" key="3">
    <source>
        <dbReference type="ARBA" id="ARBA00023163"/>
    </source>
</evidence>
<dbReference type="PROSITE" id="PS01124">
    <property type="entry name" value="HTH_ARAC_FAMILY_2"/>
    <property type="match status" value="1"/>
</dbReference>
<dbReference type="SMART" id="SM00342">
    <property type="entry name" value="HTH_ARAC"/>
    <property type="match status" value="1"/>
</dbReference>
<sequence>MVLDTSRPEPVRPAGSAPGGFHTTAALPVLHRGSYWREALSRTFGAMHITAPDGVCSGTIRTAPLGRLRAVTVEGERLSALRTHRLVARGGEDGPVVITLLDRGVARLEQDGREAVLGPGDMFVYDMARPFRLDLPQSFRTKSLVVPRDVLGLSESGIAHVTATPLGADTPLGGLLSPFLAALVDGAGTYSPSTGELMARNVVDLLGGLAGEVLGRSEADTSGGNRALLLRIQAFIDRHLQDPDLTPEAIARAHRISLRYLHKLFESEEATVGRWIQRRRLEECRRDLARHANGSTIAAVAHRWGFISAAHFSRAFRAAYGMAPSEWRDTRGLAPHPPPPARLLSA</sequence>
<keyword evidence="7" id="KW-1185">Reference proteome</keyword>
<feature type="compositionally biased region" description="Pro residues" evidence="4">
    <location>
        <begin position="335"/>
        <end position="346"/>
    </location>
</feature>
<dbReference type="GO" id="GO:0003700">
    <property type="term" value="F:DNA-binding transcription factor activity"/>
    <property type="evidence" value="ECO:0007669"/>
    <property type="project" value="InterPro"/>
</dbReference>
<dbReference type="GeneID" id="96748104"/>
<keyword evidence="2" id="KW-0238">DNA-binding</keyword>
<dbReference type="RefSeq" id="WP_065968053.1">
    <property type="nucleotide sequence ID" value="NZ_ASQP01000325.1"/>
</dbReference>
<dbReference type="InterPro" id="IPR035418">
    <property type="entry name" value="AraC-bd_2"/>
</dbReference>
<dbReference type="InterPro" id="IPR020449">
    <property type="entry name" value="Tscrpt_reg_AraC-type_HTH"/>
</dbReference>
<evidence type="ECO:0000256" key="1">
    <source>
        <dbReference type="ARBA" id="ARBA00023015"/>
    </source>
</evidence>
<comment type="caution">
    <text evidence="6">The sequence shown here is derived from an EMBL/GenBank/DDBJ whole genome shotgun (WGS) entry which is preliminary data.</text>
</comment>
<evidence type="ECO:0000256" key="2">
    <source>
        <dbReference type="ARBA" id="ARBA00023125"/>
    </source>
</evidence>
<feature type="region of interest" description="Disordered" evidence="4">
    <location>
        <begin position="327"/>
        <end position="346"/>
    </location>
</feature>
<proteinExistence type="predicted"/>
<accession>A0A1R1SF97</accession>
<dbReference type="AlphaFoldDB" id="A0A1R1SF97"/>
<feature type="region of interest" description="Disordered" evidence="4">
    <location>
        <begin position="1"/>
        <end position="20"/>
    </location>
</feature>
<evidence type="ECO:0000313" key="7">
    <source>
        <dbReference type="Proteomes" id="UP000186168"/>
    </source>
</evidence>
<dbReference type="InterPro" id="IPR009057">
    <property type="entry name" value="Homeodomain-like_sf"/>
</dbReference>
<protein>
    <submittedName>
        <fullName evidence="6">AraC family transcriptional regulator</fullName>
    </submittedName>
</protein>